<accession>A0A2U8FTS7</accession>
<name>A0A2U8FTS7_9BURK</name>
<dbReference type="GO" id="GO:0003677">
    <property type="term" value="F:DNA binding"/>
    <property type="evidence" value="ECO:0007669"/>
    <property type="project" value="UniProtKB-KW"/>
</dbReference>
<proteinExistence type="inferred from homology"/>
<protein>
    <submittedName>
        <fullName evidence="7">IS21 family transposase</fullName>
    </submittedName>
</protein>
<evidence type="ECO:0000256" key="1">
    <source>
        <dbReference type="ARBA" id="ARBA00009277"/>
    </source>
</evidence>
<keyword evidence="8" id="KW-1185">Reference proteome</keyword>
<organism evidence="7 8">
    <name type="scientific">Aquabacterium olei</name>
    <dbReference type="NCBI Taxonomy" id="1296669"/>
    <lineage>
        <taxon>Bacteria</taxon>
        <taxon>Pseudomonadati</taxon>
        <taxon>Pseudomonadota</taxon>
        <taxon>Betaproteobacteria</taxon>
        <taxon>Burkholderiales</taxon>
        <taxon>Aquabacterium</taxon>
    </lineage>
</organism>
<dbReference type="InterPro" id="IPR054353">
    <property type="entry name" value="IstA-like_C"/>
</dbReference>
<dbReference type="InterPro" id="IPR001584">
    <property type="entry name" value="Integrase_cat-core"/>
</dbReference>
<dbReference type="KEGG" id="aon:DEH84_14245"/>
<dbReference type="InterPro" id="IPR012337">
    <property type="entry name" value="RNaseH-like_sf"/>
</dbReference>
<gene>
    <name evidence="7" type="ORF">DEH84_14245</name>
</gene>
<feature type="domain" description="Integrase catalytic" evidence="6">
    <location>
        <begin position="154"/>
        <end position="326"/>
    </location>
</feature>
<evidence type="ECO:0000313" key="8">
    <source>
        <dbReference type="Proteomes" id="UP000244892"/>
    </source>
</evidence>
<dbReference type="OrthoDB" id="3542865at2"/>
<dbReference type="SUPFAM" id="SSF53098">
    <property type="entry name" value="Ribonuclease H-like"/>
    <property type="match status" value="1"/>
</dbReference>
<keyword evidence="3" id="KW-0238">DNA-binding</keyword>
<feature type="domain" description="HTH IS21-type" evidence="5">
    <location>
        <begin position="45"/>
        <end position="106"/>
    </location>
</feature>
<keyword evidence="4" id="KW-0233">DNA recombination</keyword>
<keyword evidence="2" id="KW-0815">Transposition</keyword>
<dbReference type="PANTHER" id="PTHR35004">
    <property type="entry name" value="TRANSPOSASE RV3428C-RELATED"/>
    <property type="match status" value="1"/>
</dbReference>
<reference evidence="7 8" key="1">
    <citation type="submission" date="2018-05" db="EMBL/GenBank/DDBJ databases">
        <title>complete genome sequence of Aquabacterium olei NBRC 110486.</title>
        <authorList>
            <person name="Tang B."/>
            <person name="Chang J."/>
            <person name="Zhang L."/>
            <person name="Yang H."/>
        </authorList>
    </citation>
    <scope>NUCLEOTIDE SEQUENCE [LARGE SCALE GENOMIC DNA]</scope>
    <source>
        <strain evidence="7 8">NBRC 110486</strain>
    </source>
</reference>
<evidence type="ECO:0000256" key="3">
    <source>
        <dbReference type="ARBA" id="ARBA00023125"/>
    </source>
</evidence>
<sequence length="458" mass="51592">MEQEQQCLNTDHDEVGQQGPRALLAGVATVPGDIPDTEAGVIGQTQWQEIRQAKAAGMSISAIAREMGLDRKTVRTALGSEHWRPYSRPNRSSMLDEHMDWLRQRAPEVNFSARILHQELRLQRGFVGCYEVVKVAVRPLRAQAVSAALTQCRFETEPGEQAQVDWGQIKVRFGEQPVRVHVFVMTLGYSRRGFAEGFLNERLGNVLAAHEHAFAHFGGRCETLLYDRMRTVVHHERDRSRLNTTFEAFAQHWGFRIRLCQPYRAKTKGKVESGVKYVKRNFVPGRTFRNLEDFNAQLLEWLTQVSDVRIHGTTHQRPIERFQLEAAHLTATTSQPSFLQAMVRERVVAEDWLVCIDGNRYSVPFGLIGKTVQVVREGAYWVIRHAGQEVARHELLAGKAQLSVQHAHGPRAARASQAAAVPLPTPVHDGPARTSMAHDVEVRDLSVYEQLAAALEAA</sequence>
<dbReference type="Pfam" id="PF00665">
    <property type="entry name" value="rve"/>
    <property type="match status" value="1"/>
</dbReference>
<evidence type="ECO:0000259" key="6">
    <source>
        <dbReference type="PROSITE" id="PS50994"/>
    </source>
</evidence>
<comment type="similarity">
    <text evidence="1">Belongs to the transposase IS21/IS408/IS1162 family.</text>
</comment>
<dbReference type="PROSITE" id="PS50531">
    <property type="entry name" value="HTH_IS21"/>
    <property type="match status" value="1"/>
</dbReference>
<dbReference type="Gene3D" id="3.30.420.10">
    <property type="entry name" value="Ribonuclease H-like superfamily/Ribonuclease H"/>
    <property type="match status" value="1"/>
</dbReference>
<evidence type="ECO:0000313" key="7">
    <source>
        <dbReference type="EMBL" id="AWI54455.1"/>
    </source>
</evidence>
<dbReference type="Pfam" id="PF22483">
    <property type="entry name" value="Mu-transpos_C_2"/>
    <property type="match status" value="1"/>
</dbReference>
<evidence type="ECO:0000256" key="4">
    <source>
        <dbReference type="ARBA" id="ARBA00023172"/>
    </source>
</evidence>
<dbReference type="Proteomes" id="UP000244892">
    <property type="component" value="Chromosome"/>
</dbReference>
<dbReference type="GO" id="GO:0006310">
    <property type="term" value="P:DNA recombination"/>
    <property type="evidence" value="ECO:0007669"/>
    <property type="project" value="UniProtKB-KW"/>
</dbReference>
<dbReference type="PANTHER" id="PTHR35004:SF6">
    <property type="entry name" value="TRANSPOSASE"/>
    <property type="match status" value="1"/>
</dbReference>
<evidence type="ECO:0000256" key="2">
    <source>
        <dbReference type="ARBA" id="ARBA00022578"/>
    </source>
</evidence>
<dbReference type="AlphaFoldDB" id="A0A2U8FTS7"/>
<evidence type="ECO:0000259" key="5">
    <source>
        <dbReference type="PROSITE" id="PS50531"/>
    </source>
</evidence>
<dbReference type="GO" id="GO:0015074">
    <property type="term" value="P:DNA integration"/>
    <property type="evidence" value="ECO:0007669"/>
    <property type="project" value="InterPro"/>
</dbReference>
<dbReference type="PROSITE" id="PS50994">
    <property type="entry name" value="INTEGRASE"/>
    <property type="match status" value="1"/>
</dbReference>
<dbReference type="NCBIfam" id="NF033546">
    <property type="entry name" value="transpos_IS21"/>
    <property type="match status" value="1"/>
</dbReference>
<dbReference type="GO" id="GO:0032196">
    <property type="term" value="P:transposition"/>
    <property type="evidence" value="ECO:0007669"/>
    <property type="project" value="UniProtKB-KW"/>
</dbReference>
<dbReference type="InterPro" id="IPR017894">
    <property type="entry name" value="HTH_IS21_transposase_type"/>
</dbReference>
<dbReference type="InterPro" id="IPR036397">
    <property type="entry name" value="RNaseH_sf"/>
</dbReference>
<dbReference type="EMBL" id="CP029210">
    <property type="protein sequence ID" value="AWI54455.1"/>
    <property type="molecule type" value="Genomic_DNA"/>
</dbReference>